<dbReference type="SUPFAM" id="SSF63712">
    <property type="entry name" value="Nicotinic receptor ligand binding domain-like"/>
    <property type="match status" value="1"/>
</dbReference>
<keyword evidence="3" id="KW-0547">Nucleotide-binding</keyword>
<name>A0AAF3EEL9_9BILA</name>
<feature type="signal peptide" evidence="8">
    <location>
        <begin position="1"/>
        <end position="18"/>
    </location>
</feature>
<dbReference type="SUPFAM" id="SSF56112">
    <property type="entry name" value="Protein kinase-like (PK-like)"/>
    <property type="match status" value="1"/>
</dbReference>
<dbReference type="InterPro" id="IPR020635">
    <property type="entry name" value="Tyr_kinase_cat_dom"/>
</dbReference>
<dbReference type="InterPro" id="IPR036719">
    <property type="entry name" value="Neuro-gated_channel_TM_sf"/>
</dbReference>
<dbReference type="Gene3D" id="3.30.420.10">
    <property type="entry name" value="Ribonuclease H-like superfamily/Ribonuclease H"/>
    <property type="match status" value="1"/>
</dbReference>
<dbReference type="PROSITE" id="PS00109">
    <property type="entry name" value="PROTEIN_KINASE_TYR"/>
    <property type="match status" value="1"/>
</dbReference>
<dbReference type="PROSITE" id="PS50011">
    <property type="entry name" value="PROTEIN_KINASE_DOM"/>
    <property type="match status" value="1"/>
</dbReference>
<reference evidence="11" key="1">
    <citation type="submission" date="2024-02" db="UniProtKB">
        <authorList>
            <consortium name="WormBaseParasite"/>
        </authorList>
    </citation>
    <scope>IDENTIFICATION</scope>
</reference>
<dbReference type="Gene3D" id="1.10.510.10">
    <property type="entry name" value="Transferase(Phosphotransferase) domain 1"/>
    <property type="match status" value="1"/>
</dbReference>
<dbReference type="PRINTS" id="PR00109">
    <property type="entry name" value="TYRKINASE"/>
</dbReference>
<dbReference type="InterPro" id="IPR008266">
    <property type="entry name" value="Tyr_kinase_AS"/>
</dbReference>
<dbReference type="GO" id="GO:0043235">
    <property type="term" value="C:receptor complex"/>
    <property type="evidence" value="ECO:0007669"/>
    <property type="project" value="TreeGrafter"/>
</dbReference>
<dbReference type="Pfam" id="PF07714">
    <property type="entry name" value="PK_Tyr_Ser-Thr"/>
    <property type="match status" value="1"/>
</dbReference>
<feature type="transmembrane region" description="Helical" evidence="7">
    <location>
        <begin position="288"/>
        <end position="310"/>
    </location>
</feature>
<dbReference type="FunFam" id="1.10.510.10:FF:000554">
    <property type="entry name" value="Predicted protein"/>
    <property type="match status" value="1"/>
</dbReference>
<keyword evidence="5" id="KW-0067">ATP-binding</keyword>
<feature type="transmembrane region" description="Helical" evidence="7">
    <location>
        <begin position="910"/>
        <end position="928"/>
    </location>
</feature>
<dbReference type="InterPro" id="IPR006202">
    <property type="entry name" value="Neur_chan_lig-bd"/>
</dbReference>
<evidence type="ECO:0000256" key="3">
    <source>
        <dbReference type="ARBA" id="ARBA00022741"/>
    </source>
</evidence>
<dbReference type="GO" id="GO:0005230">
    <property type="term" value="F:extracellular ligand-gated monoatomic ion channel activity"/>
    <property type="evidence" value="ECO:0007669"/>
    <property type="project" value="InterPro"/>
</dbReference>
<proteinExistence type="predicted"/>
<dbReference type="InterPro" id="IPR001245">
    <property type="entry name" value="Ser-Thr/Tyr_kinase_cat_dom"/>
</dbReference>
<dbReference type="Proteomes" id="UP000887575">
    <property type="component" value="Unassembled WGS sequence"/>
</dbReference>
<dbReference type="SUPFAM" id="SSF90112">
    <property type="entry name" value="Neurotransmitter-gated ion-channel transmembrane pore"/>
    <property type="match status" value="1"/>
</dbReference>
<dbReference type="Gene3D" id="3.30.200.20">
    <property type="entry name" value="Phosphorylase Kinase, domain 1"/>
    <property type="match status" value="1"/>
</dbReference>
<dbReference type="PANTHER" id="PTHR24416:SF600">
    <property type="entry name" value="PDGF- AND VEGF-RECEPTOR RELATED, ISOFORM J"/>
    <property type="match status" value="1"/>
</dbReference>
<dbReference type="InterPro" id="IPR038050">
    <property type="entry name" value="Neuro_actylchol_rec"/>
</dbReference>
<dbReference type="InterPro" id="IPR050122">
    <property type="entry name" value="RTK"/>
</dbReference>
<dbReference type="Gene3D" id="1.20.58.390">
    <property type="entry name" value="Neurotransmitter-gated ion-channel transmembrane domain"/>
    <property type="match status" value="1"/>
</dbReference>
<dbReference type="InterPro" id="IPR012337">
    <property type="entry name" value="RNaseH-like_sf"/>
</dbReference>
<dbReference type="CDD" id="cd18989">
    <property type="entry name" value="LGIC_ECD_cation"/>
    <property type="match status" value="1"/>
</dbReference>
<dbReference type="InterPro" id="IPR000719">
    <property type="entry name" value="Prot_kinase_dom"/>
</dbReference>
<dbReference type="SMART" id="SM00219">
    <property type="entry name" value="TyrKc"/>
    <property type="match status" value="1"/>
</dbReference>
<dbReference type="AlphaFoldDB" id="A0AAF3EEL9"/>
<dbReference type="GO" id="GO:0005886">
    <property type="term" value="C:plasma membrane"/>
    <property type="evidence" value="ECO:0007669"/>
    <property type="project" value="TreeGrafter"/>
</dbReference>
<keyword evidence="2" id="KW-0808">Transferase</keyword>
<keyword evidence="8" id="KW-0732">Signal</keyword>
<evidence type="ECO:0000256" key="4">
    <source>
        <dbReference type="ARBA" id="ARBA00022777"/>
    </source>
</evidence>
<dbReference type="PANTHER" id="PTHR24416">
    <property type="entry name" value="TYROSINE-PROTEIN KINASE RECEPTOR"/>
    <property type="match status" value="1"/>
</dbReference>
<comment type="subcellular location">
    <subcellularLocation>
        <location evidence="1">Membrane</location>
        <topology evidence="1">Multi-pass membrane protein</topology>
    </subcellularLocation>
</comment>
<feature type="chain" id="PRO_5042298031" description="Protein kinase domain-containing protein" evidence="8">
    <location>
        <begin position="19"/>
        <end position="1208"/>
    </location>
</feature>
<evidence type="ECO:0000256" key="6">
    <source>
        <dbReference type="ARBA" id="ARBA00023137"/>
    </source>
</evidence>
<dbReference type="GO" id="GO:0005524">
    <property type="term" value="F:ATP binding"/>
    <property type="evidence" value="ECO:0007669"/>
    <property type="project" value="UniProtKB-KW"/>
</dbReference>
<keyword evidence="7" id="KW-0812">Transmembrane</keyword>
<dbReference type="Pfam" id="PF02931">
    <property type="entry name" value="Neur_chan_LBD"/>
    <property type="match status" value="1"/>
</dbReference>
<evidence type="ECO:0000313" key="11">
    <source>
        <dbReference type="WBParaSite" id="MBELARI_LOCUS12419"/>
    </source>
</evidence>
<evidence type="ECO:0000313" key="10">
    <source>
        <dbReference type="Proteomes" id="UP000887575"/>
    </source>
</evidence>
<dbReference type="InterPro" id="IPR011009">
    <property type="entry name" value="Kinase-like_dom_sf"/>
</dbReference>
<keyword evidence="4" id="KW-0418">Kinase</keyword>
<keyword evidence="10" id="KW-1185">Reference proteome</keyword>
<dbReference type="GO" id="GO:0004714">
    <property type="term" value="F:transmembrane receptor protein tyrosine kinase activity"/>
    <property type="evidence" value="ECO:0007669"/>
    <property type="project" value="TreeGrafter"/>
</dbReference>
<dbReference type="GO" id="GO:0007169">
    <property type="term" value="P:cell surface receptor protein tyrosine kinase signaling pathway"/>
    <property type="evidence" value="ECO:0007669"/>
    <property type="project" value="TreeGrafter"/>
</dbReference>
<keyword evidence="7" id="KW-0472">Membrane</keyword>
<evidence type="ECO:0000256" key="2">
    <source>
        <dbReference type="ARBA" id="ARBA00022679"/>
    </source>
</evidence>
<dbReference type="GO" id="GO:0003676">
    <property type="term" value="F:nucleic acid binding"/>
    <property type="evidence" value="ECO:0007669"/>
    <property type="project" value="InterPro"/>
</dbReference>
<dbReference type="InterPro" id="IPR036397">
    <property type="entry name" value="RNaseH_sf"/>
</dbReference>
<dbReference type="CDD" id="cd00192">
    <property type="entry name" value="PTKc"/>
    <property type="match status" value="1"/>
</dbReference>
<protein>
    <recommendedName>
        <fullName evidence="9">Protein kinase domain-containing protein</fullName>
    </recommendedName>
</protein>
<dbReference type="WBParaSite" id="MBELARI_LOCUS12419">
    <property type="protein sequence ID" value="MBELARI_LOCUS12419"/>
    <property type="gene ID" value="MBELARI_LOCUS12419"/>
</dbReference>
<feature type="transmembrane region" description="Helical" evidence="7">
    <location>
        <begin position="876"/>
        <end position="898"/>
    </location>
</feature>
<evidence type="ECO:0000256" key="7">
    <source>
        <dbReference type="SAM" id="Phobius"/>
    </source>
</evidence>
<organism evidence="10 11">
    <name type="scientific">Mesorhabditis belari</name>
    <dbReference type="NCBI Taxonomy" id="2138241"/>
    <lineage>
        <taxon>Eukaryota</taxon>
        <taxon>Metazoa</taxon>
        <taxon>Ecdysozoa</taxon>
        <taxon>Nematoda</taxon>
        <taxon>Chromadorea</taxon>
        <taxon>Rhabditida</taxon>
        <taxon>Rhabditina</taxon>
        <taxon>Rhabditomorpha</taxon>
        <taxon>Rhabditoidea</taxon>
        <taxon>Rhabditidae</taxon>
        <taxon>Mesorhabditinae</taxon>
        <taxon>Mesorhabditis</taxon>
    </lineage>
</organism>
<evidence type="ECO:0000256" key="1">
    <source>
        <dbReference type="ARBA" id="ARBA00004141"/>
    </source>
</evidence>
<sequence>MKDLVLLLIISLIGLTLCQRDPDKNATNRCLDMSSTIYRASCKQAYALYPVILLDHQDDIEANRHFDLMKPMLEPCIKLETENNRTERDLQSKMVFLSANSDQGEVLGDCVDFLYFDEVASMSSMADIYRDKPERGLPYSHFTSFNWGLNDLHIIALFSKIVDMELKCHGTNNTNWQPIILVLTNLDSNYAAVKFQDLSRRYTSIQQKNLSQTGIMMKVIWTRPQDGNVLTEVVEKYLLNAQNSTQGFITHTIDDLSIEKKVREKYGMCAADPGDAVDATGPPVAQRITLSVGAVLLFVLFLCIVIAIVFTQTNWLNRPAYVFFRFLEDRLKIKFKFLVRIHQDITDAGFERYVQEYTRGQDDWEIDPANLHISTELLGSGVSALVYKGILSGVPPVVKLFPKARLMGLYSTIENSVAIKRPHENGGAEERIEFLQEIRFMKTLNFHPHILTMLGCYFYPFQPLIVTELCELGDLLTLVREFGDPKTRAQCPIDSDVFPVMAWQVCDALSFLSTINIIHRDIAARNILVSAAKIAKLSDFGLCRRAKDLMYSSTKKQAKMPLKWMAPEAIEKAEYSHKSDVWSYGVLLYEVFSYGTVPYPTISSEAVLEFIKKGNRLEVPQETPEWMEELMGSCWSLLPNDRPSASDLKTILYSKIEANISGYGYLQMSELDEMETSYFLNDGDDDYENPTHKATLVSVAVPTFNLKEVFGADTMASFLYVINMEWQDSRLAFDPKDFNNDTYIYLPISEIWRPIVKNANAVESKKVNERNEEDRSEAQIMSDGRVQTSDVYYSKILCSGRMDRFPFDIQFCDVSLMNFSVNQTVMRLQAVRTESHFFMGNAEFHATNYIAASIKPQLIGFYNKLEFVISLERKTFYFIFVIVLPAALITTLTITGVMLPSSAEEPGDPVNIGLTSLLALSITFTVVADNFPRSAKVPLLGWDYCTEANHQRSLLLIIPTTSSISWHQSPRFLLDHLTKFVSLRALKTKTAKEVVEHLIAIYGNFGALRILQTENGREFVHDFTCNNEELDIMRQKMAAMIEYCKSLQIISPMSGYERVFDGNAAEMVNLEFMKSETNACEEIIKNLIENGIPSKNWNAQMLLIVKNGAQLKSDLSRKKFVLKQLKDDKTFVKMAVNSRERRRIVQQFLSCPPLAPLNPLMQIFGNDNQKTAQVFRNEKLTILLDYVKIKDYNGDVKDLYLFVQKNEK</sequence>
<dbReference type="Gene3D" id="2.70.170.10">
    <property type="entry name" value="Neurotransmitter-gated ion-channel ligand-binding domain"/>
    <property type="match status" value="1"/>
</dbReference>
<accession>A0AAF3EEL9</accession>
<evidence type="ECO:0000256" key="5">
    <source>
        <dbReference type="ARBA" id="ARBA00022840"/>
    </source>
</evidence>
<keyword evidence="7" id="KW-1133">Transmembrane helix</keyword>
<evidence type="ECO:0000259" key="9">
    <source>
        <dbReference type="PROSITE" id="PS50011"/>
    </source>
</evidence>
<feature type="domain" description="Protein kinase" evidence="9">
    <location>
        <begin position="372"/>
        <end position="656"/>
    </location>
</feature>
<keyword evidence="6" id="KW-0829">Tyrosine-protein kinase</keyword>
<evidence type="ECO:0000256" key="8">
    <source>
        <dbReference type="SAM" id="SignalP"/>
    </source>
</evidence>
<dbReference type="SUPFAM" id="SSF53098">
    <property type="entry name" value="Ribonuclease H-like"/>
    <property type="match status" value="1"/>
</dbReference>
<dbReference type="InterPro" id="IPR036734">
    <property type="entry name" value="Neur_chan_lig-bd_sf"/>
</dbReference>